<protein>
    <submittedName>
        <fullName evidence="4">M23 family metallopeptidase</fullName>
    </submittedName>
</protein>
<keyword evidence="2" id="KW-1133">Transmembrane helix</keyword>
<dbReference type="PANTHER" id="PTHR21666:SF286">
    <property type="entry name" value="LIPOPROTEIN NLPD"/>
    <property type="match status" value="1"/>
</dbReference>
<evidence type="ECO:0000256" key="2">
    <source>
        <dbReference type="SAM" id="Phobius"/>
    </source>
</evidence>
<evidence type="ECO:0000313" key="4">
    <source>
        <dbReference type="EMBL" id="MBO8479397.1"/>
    </source>
</evidence>
<feature type="coiled-coil region" evidence="1">
    <location>
        <begin position="66"/>
        <end position="93"/>
    </location>
</feature>
<sequence>MSKFKRYIFNQETLSYEVQKRSARARVLKGVLLFAASLGMAVLYAWIYTSVLGYDLPKTVALSKVNARWNARMDVMNTQLDRYESALESMRVRDDNVYRSIFGMNEIPPEVRNAGAGGVDRYSWLDEAGSESVLKGTVERLDILTRKTYVQSRSFDDVEALSRRAGDMAQCIPAIPPIDPTPGTYRISSTFGRRADPISGRTAYHEGVDFACRVGNAIYATADGVVETVRKERFGYGNNVIIDHGFGYKTRYAHMDDISVSEGDAVRRGTFIGTTGDSGKSTGPHLHYEVIYRGRHVNPYNYYDLSMTHDEYSSLIGRTNE</sequence>
<keyword evidence="1" id="KW-0175">Coiled coil</keyword>
<dbReference type="CDD" id="cd12797">
    <property type="entry name" value="M23_peptidase"/>
    <property type="match status" value="1"/>
</dbReference>
<evidence type="ECO:0000259" key="3">
    <source>
        <dbReference type="Pfam" id="PF01551"/>
    </source>
</evidence>
<dbReference type="EMBL" id="JADILZ010000107">
    <property type="protein sequence ID" value="MBO8479397.1"/>
    <property type="molecule type" value="Genomic_DNA"/>
</dbReference>
<accession>A0A9D9IVB6</accession>
<feature type="transmembrane region" description="Helical" evidence="2">
    <location>
        <begin position="30"/>
        <end position="48"/>
    </location>
</feature>
<comment type="caution">
    <text evidence="4">The sequence shown here is derived from an EMBL/GenBank/DDBJ whole genome shotgun (WGS) entry which is preliminary data.</text>
</comment>
<feature type="domain" description="M23ase beta-sheet core" evidence="3">
    <location>
        <begin position="204"/>
        <end position="299"/>
    </location>
</feature>
<dbReference type="InterPro" id="IPR050570">
    <property type="entry name" value="Cell_wall_metabolism_enzyme"/>
</dbReference>
<dbReference type="InterPro" id="IPR011055">
    <property type="entry name" value="Dup_hybrid_motif"/>
</dbReference>
<dbReference type="Gene3D" id="2.70.70.10">
    <property type="entry name" value="Glucose Permease (Domain IIA)"/>
    <property type="match status" value="1"/>
</dbReference>
<dbReference type="Proteomes" id="UP000823771">
    <property type="component" value="Unassembled WGS sequence"/>
</dbReference>
<dbReference type="PANTHER" id="PTHR21666">
    <property type="entry name" value="PEPTIDASE-RELATED"/>
    <property type="match status" value="1"/>
</dbReference>
<dbReference type="FunFam" id="2.70.70.10:FF:000006">
    <property type="entry name" value="M23 family peptidase"/>
    <property type="match status" value="1"/>
</dbReference>
<evidence type="ECO:0000313" key="5">
    <source>
        <dbReference type="Proteomes" id="UP000823771"/>
    </source>
</evidence>
<dbReference type="GO" id="GO:0004222">
    <property type="term" value="F:metalloendopeptidase activity"/>
    <property type="evidence" value="ECO:0007669"/>
    <property type="project" value="TreeGrafter"/>
</dbReference>
<name>A0A9D9IVB6_9BACT</name>
<organism evidence="4 5">
    <name type="scientific">Candidatus Cryptobacteroides excrementipullorum</name>
    <dbReference type="NCBI Taxonomy" id="2840761"/>
    <lineage>
        <taxon>Bacteria</taxon>
        <taxon>Pseudomonadati</taxon>
        <taxon>Bacteroidota</taxon>
        <taxon>Bacteroidia</taxon>
        <taxon>Bacteroidales</taxon>
        <taxon>Candidatus Cryptobacteroides</taxon>
    </lineage>
</organism>
<dbReference type="SUPFAM" id="SSF51261">
    <property type="entry name" value="Duplicated hybrid motif"/>
    <property type="match status" value="1"/>
</dbReference>
<dbReference type="InterPro" id="IPR016047">
    <property type="entry name" value="M23ase_b-sheet_dom"/>
</dbReference>
<dbReference type="AlphaFoldDB" id="A0A9D9IVB6"/>
<reference evidence="4" key="1">
    <citation type="submission" date="2020-10" db="EMBL/GenBank/DDBJ databases">
        <authorList>
            <person name="Gilroy R."/>
        </authorList>
    </citation>
    <scope>NUCLEOTIDE SEQUENCE</scope>
    <source>
        <strain evidence="4">2478</strain>
    </source>
</reference>
<keyword evidence="2" id="KW-0472">Membrane</keyword>
<dbReference type="Pfam" id="PF01551">
    <property type="entry name" value="Peptidase_M23"/>
    <property type="match status" value="1"/>
</dbReference>
<keyword evidence="2" id="KW-0812">Transmembrane</keyword>
<reference evidence="4" key="2">
    <citation type="journal article" date="2021" name="PeerJ">
        <title>Extensive microbial diversity within the chicken gut microbiome revealed by metagenomics and culture.</title>
        <authorList>
            <person name="Gilroy R."/>
            <person name="Ravi A."/>
            <person name="Getino M."/>
            <person name="Pursley I."/>
            <person name="Horton D.L."/>
            <person name="Alikhan N.F."/>
            <person name="Baker D."/>
            <person name="Gharbi K."/>
            <person name="Hall N."/>
            <person name="Watson M."/>
            <person name="Adriaenssens E.M."/>
            <person name="Foster-Nyarko E."/>
            <person name="Jarju S."/>
            <person name="Secka A."/>
            <person name="Antonio M."/>
            <person name="Oren A."/>
            <person name="Chaudhuri R.R."/>
            <person name="La Ragione R."/>
            <person name="Hildebrand F."/>
            <person name="Pallen M.J."/>
        </authorList>
    </citation>
    <scope>NUCLEOTIDE SEQUENCE</scope>
    <source>
        <strain evidence="4">2478</strain>
    </source>
</reference>
<gene>
    <name evidence="4" type="ORF">IAB80_11015</name>
</gene>
<evidence type="ECO:0000256" key="1">
    <source>
        <dbReference type="SAM" id="Coils"/>
    </source>
</evidence>
<proteinExistence type="predicted"/>